<name>A0A656AVF6_VIBCL</name>
<gene>
    <name evidence="1" type="ORF">ERS013200_02734</name>
</gene>
<organism evidence="1 2">
    <name type="scientific">Vibrio cholerae</name>
    <dbReference type="NCBI Taxonomy" id="666"/>
    <lineage>
        <taxon>Bacteria</taxon>
        <taxon>Pseudomonadati</taxon>
        <taxon>Pseudomonadota</taxon>
        <taxon>Gammaproteobacteria</taxon>
        <taxon>Vibrionales</taxon>
        <taxon>Vibrionaceae</taxon>
        <taxon>Vibrio</taxon>
    </lineage>
</organism>
<accession>A0A656AVF6</accession>
<sequence length="61" mass="7196">MTLCFQMMPWRGLRLGGEIKSLAAHLELMLINVGSRYPVSDFNHQPIRRLIQLIFRLKEQQ</sequence>
<proteinExistence type="predicted"/>
<dbReference type="EMBL" id="CWQY01000020">
    <property type="protein sequence ID" value="CSC96515.1"/>
    <property type="molecule type" value="Genomic_DNA"/>
</dbReference>
<dbReference type="Proteomes" id="UP000041770">
    <property type="component" value="Unassembled WGS sequence"/>
</dbReference>
<reference evidence="1 2" key="1">
    <citation type="submission" date="2015-07" db="EMBL/GenBank/DDBJ databases">
        <authorList>
            <consortium name="Pathogen Informatics"/>
        </authorList>
    </citation>
    <scope>NUCLEOTIDE SEQUENCE [LARGE SCALE GENOMIC DNA]</scope>
    <source>
        <strain evidence="1 2">A316</strain>
    </source>
</reference>
<dbReference type="AlphaFoldDB" id="A0A656AVF6"/>
<protein>
    <submittedName>
        <fullName evidence="1">Uncharacterized protein</fullName>
    </submittedName>
</protein>
<evidence type="ECO:0000313" key="2">
    <source>
        <dbReference type="Proteomes" id="UP000041770"/>
    </source>
</evidence>
<evidence type="ECO:0000313" key="1">
    <source>
        <dbReference type="EMBL" id="CSC96515.1"/>
    </source>
</evidence>